<dbReference type="Proteomes" id="UP001054837">
    <property type="component" value="Unassembled WGS sequence"/>
</dbReference>
<dbReference type="EMBL" id="BPLQ01015033">
    <property type="protein sequence ID" value="GIY85323.1"/>
    <property type="molecule type" value="Genomic_DNA"/>
</dbReference>
<sequence>MHYNGRGITPDLLCVSTDLSPFTKRIVIGDPGSGHRRIIASIVIQGHETKPHYSQLACTLEELRLANEGQRVKKSPGEDNIQAHVEAFKYMSDTTKNTLLCTFNKIWETGLVIA</sequence>
<proteinExistence type="predicted"/>
<comment type="caution">
    <text evidence="1">The sequence shown here is derived from an EMBL/GenBank/DDBJ whole genome shotgun (WGS) entry which is preliminary data.</text>
</comment>
<accession>A0AAV4WUW0</accession>
<name>A0AAV4WUW0_9ARAC</name>
<protein>
    <submittedName>
        <fullName evidence="1">Uncharacterized protein</fullName>
    </submittedName>
</protein>
<evidence type="ECO:0000313" key="1">
    <source>
        <dbReference type="EMBL" id="GIY85323.1"/>
    </source>
</evidence>
<evidence type="ECO:0000313" key="2">
    <source>
        <dbReference type="Proteomes" id="UP001054837"/>
    </source>
</evidence>
<dbReference type="AlphaFoldDB" id="A0AAV4WUW0"/>
<reference evidence="1 2" key="1">
    <citation type="submission" date="2021-06" db="EMBL/GenBank/DDBJ databases">
        <title>Caerostris darwini draft genome.</title>
        <authorList>
            <person name="Kono N."/>
            <person name="Arakawa K."/>
        </authorList>
    </citation>
    <scope>NUCLEOTIDE SEQUENCE [LARGE SCALE GENOMIC DNA]</scope>
</reference>
<keyword evidence="2" id="KW-1185">Reference proteome</keyword>
<gene>
    <name evidence="1" type="ORF">CDAR_317821</name>
</gene>
<organism evidence="1 2">
    <name type="scientific">Caerostris darwini</name>
    <dbReference type="NCBI Taxonomy" id="1538125"/>
    <lineage>
        <taxon>Eukaryota</taxon>
        <taxon>Metazoa</taxon>
        <taxon>Ecdysozoa</taxon>
        <taxon>Arthropoda</taxon>
        <taxon>Chelicerata</taxon>
        <taxon>Arachnida</taxon>
        <taxon>Araneae</taxon>
        <taxon>Araneomorphae</taxon>
        <taxon>Entelegynae</taxon>
        <taxon>Araneoidea</taxon>
        <taxon>Araneidae</taxon>
        <taxon>Caerostris</taxon>
    </lineage>
</organism>